<accession>A0AAE0YAL8</accession>
<dbReference type="AlphaFoldDB" id="A0AAE0YAL8"/>
<keyword evidence="3" id="KW-1185">Reference proteome</keyword>
<feature type="chain" id="PRO_5042176634" evidence="1">
    <location>
        <begin position="18"/>
        <end position="139"/>
    </location>
</feature>
<evidence type="ECO:0000256" key="1">
    <source>
        <dbReference type="SAM" id="SignalP"/>
    </source>
</evidence>
<name>A0AAE0YAL8_9GAST</name>
<comment type="caution">
    <text evidence="2">The sequence shown here is derived from an EMBL/GenBank/DDBJ whole genome shotgun (WGS) entry which is preliminary data.</text>
</comment>
<dbReference type="EMBL" id="JAWDGP010006594">
    <property type="protein sequence ID" value="KAK3738545.1"/>
    <property type="molecule type" value="Genomic_DNA"/>
</dbReference>
<evidence type="ECO:0000313" key="3">
    <source>
        <dbReference type="Proteomes" id="UP001283361"/>
    </source>
</evidence>
<keyword evidence="1" id="KW-0732">Signal</keyword>
<dbReference type="Proteomes" id="UP001283361">
    <property type="component" value="Unassembled WGS sequence"/>
</dbReference>
<proteinExistence type="predicted"/>
<reference evidence="2" key="1">
    <citation type="journal article" date="2023" name="G3 (Bethesda)">
        <title>A reference genome for the long-term kleptoplast-retaining sea slug Elysia crispata morphotype clarki.</title>
        <authorList>
            <person name="Eastman K.E."/>
            <person name="Pendleton A.L."/>
            <person name="Shaikh M.A."/>
            <person name="Suttiyut T."/>
            <person name="Ogas R."/>
            <person name="Tomko P."/>
            <person name="Gavelis G."/>
            <person name="Widhalm J.R."/>
            <person name="Wisecaver J.H."/>
        </authorList>
    </citation>
    <scope>NUCLEOTIDE SEQUENCE</scope>
    <source>
        <strain evidence="2">ECLA1</strain>
    </source>
</reference>
<protein>
    <submittedName>
        <fullName evidence="2">Uncharacterized protein</fullName>
    </submittedName>
</protein>
<organism evidence="2 3">
    <name type="scientific">Elysia crispata</name>
    <name type="common">lettuce slug</name>
    <dbReference type="NCBI Taxonomy" id="231223"/>
    <lineage>
        <taxon>Eukaryota</taxon>
        <taxon>Metazoa</taxon>
        <taxon>Spiralia</taxon>
        <taxon>Lophotrochozoa</taxon>
        <taxon>Mollusca</taxon>
        <taxon>Gastropoda</taxon>
        <taxon>Heterobranchia</taxon>
        <taxon>Euthyneura</taxon>
        <taxon>Panpulmonata</taxon>
        <taxon>Sacoglossa</taxon>
        <taxon>Placobranchoidea</taxon>
        <taxon>Plakobranchidae</taxon>
        <taxon>Elysia</taxon>
    </lineage>
</organism>
<gene>
    <name evidence="2" type="ORF">RRG08_059502</name>
</gene>
<sequence>MVLFIASFILMLGISQAFLDDRCHLMTVSDLSKLTQIIDMPIPDGCTAGEVEWHYPKGNLLLEAKLTTADSVLCIEESWATMLGAVKEVTGGSNKPMAMPTKDSPSCSSKPSSHLQVMLSAEDTQYYMTAFKYSIKKIL</sequence>
<feature type="signal peptide" evidence="1">
    <location>
        <begin position="1"/>
        <end position="17"/>
    </location>
</feature>
<evidence type="ECO:0000313" key="2">
    <source>
        <dbReference type="EMBL" id="KAK3738545.1"/>
    </source>
</evidence>